<gene>
    <name evidence="1" type="ORF">PspP123CL_01645</name>
</gene>
<protein>
    <submittedName>
        <fullName evidence="1">Uncharacterized protein</fullName>
    </submittedName>
</protein>
<evidence type="ECO:0000313" key="1">
    <source>
        <dbReference type="EMBL" id="NAO74721.1"/>
    </source>
</evidence>
<dbReference type="AlphaFoldDB" id="A0A6B2ANS3"/>
<dbReference type="RefSeq" id="WP_024662095.1">
    <property type="nucleotide sequence ID" value="NZ_JAEILI010000002.1"/>
</dbReference>
<comment type="caution">
    <text evidence="1">The sequence shown here is derived from an EMBL/GenBank/DDBJ whole genome shotgun (WGS) entry which is preliminary data.</text>
</comment>
<reference evidence="1" key="1">
    <citation type="journal article" date="2020" name="Phytopathology">
        <title>Zucchini vein clearing disease is caused by several lineages within Pseudomonas syringae species complex.</title>
        <authorList>
            <person name="Lacault C."/>
            <person name="Briand M."/>
            <person name="Jacques M.A."/>
            <person name="Darrasse A."/>
        </authorList>
    </citation>
    <scope>NUCLEOTIDE SEQUENCE</scope>
    <source>
        <strain evidence="1">P123</strain>
    </source>
</reference>
<name>A0A6B2ANS3_PSESX</name>
<dbReference type="EMBL" id="VLIF01000001">
    <property type="protein sequence ID" value="NAO74721.1"/>
    <property type="molecule type" value="Genomic_DNA"/>
</dbReference>
<proteinExistence type="predicted"/>
<accession>A0A6B2ANS3</accession>
<sequence>MFDALIEAIFRAICFPVGWPIVKLLTRGKYPSKGSWFAYTPESEWTSAVGFTVLMIAMIAMMAAMKQFIFP</sequence>
<organism evidence="1">
    <name type="scientific">Pseudomonas syringae</name>
    <dbReference type="NCBI Taxonomy" id="317"/>
    <lineage>
        <taxon>Bacteria</taxon>
        <taxon>Pseudomonadati</taxon>
        <taxon>Pseudomonadota</taxon>
        <taxon>Gammaproteobacteria</taxon>
        <taxon>Pseudomonadales</taxon>
        <taxon>Pseudomonadaceae</taxon>
        <taxon>Pseudomonas</taxon>
    </lineage>
</organism>